<sequence>MRAHQHHCSSEVLRSARKWSSSRSQKKTARLSTSKPLSESTWDQKWSEHPRGTKITGDACEMHRKLQDFKNSEFLKNCGNAGKSGQVKRELSGAGERDKGVLMATLIRTDCRCLKKRHVSSHPRPREAHLHKDAELELEGYRRFEIETPPPCGITEGAHRQPFSRHGMSPECSEQQQVLNSARVTAMAPKPASEHLGPQRILPRSVLKLEIPSQRQNPPLTKFTSQVRLKCDITRHFLDLQTGYFKLTLVSSTTEQVLTGKLHYYLNQRDMCSSQLIPAFIAKWAGRTASYTAPVAGGQAQSTSTIWQNLENSLLRIPRTTIAQRPGHRSGCKAQEAAEDPADKGHF</sequence>
<evidence type="ECO:0000313" key="3">
    <source>
        <dbReference type="Proteomes" id="UP001176941"/>
    </source>
</evidence>
<organism evidence="2 3">
    <name type="scientific">Rangifer tarandus platyrhynchus</name>
    <name type="common">Svalbard reindeer</name>
    <dbReference type="NCBI Taxonomy" id="3082113"/>
    <lineage>
        <taxon>Eukaryota</taxon>
        <taxon>Metazoa</taxon>
        <taxon>Chordata</taxon>
        <taxon>Craniata</taxon>
        <taxon>Vertebrata</taxon>
        <taxon>Euteleostomi</taxon>
        <taxon>Mammalia</taxon>
        <taxon>Eutheria</taxon>
        <taxon>Laurasiatheria</taxon>
        <taxon>Artiodactyla</taxon>
        <taxon>Ruminantia</taxon>
        <taxon>Pecora</taxon>
        <taxon>Cervidae</taxon>
        <taxon>Odocoileinae</taxon>
        <taxon>Rangifer</taxon>
    </lineage>
</organism>
<proteinExistence type="predicted"/>
<protein>
    <submittedName>
        <fullName evidence="2">Uncharacterized protein</fullName>
    </submittedName>
</protein>
<keyword evidence="3" id="KW-1185">Reference proteome</keyword>
<evidence type="ECO:0000256" key="1">
    <source>
        <dbReference type="SAM" id="MobiDB-lite"/>
    </source>
</evidence>
<name>A0ABN9A1N4_RANTA</name>
<accession>A0ABN9A1N4</accession>
<evidence type="ECO:0000313" key="2">
    <source>
        <dbReference type="EMBL" id="CAI9178728.1"/>
    </source>
</evidence>
<reference evidence="2" key="1">
    <citation type="submission" date="2023-04" db="EMBL/GenBank/DDBJ databases">
        <authorList>
            <consortium name="ELIXIR-Norway"/>
        </authorList>
    </citation>
    <scope>NUCLEOTIDE SEQUENCE [LARGE SCALE GENOMIC DNA]</scope>
</reference>
<gene>
    <name evidence="2" type="ORF">MRATA1EN1_LOCUS27690</name>
</gene>
<feature type="region of interest" description="Disordered" evidence="1">
    <location>
        <begin position="324"/>
        <end position="347"/>
    </location>
</feature>
<dbReference type="EMBL" id="OX459944">
    <property type="protein sequence ID" value="CAI9178728.1"/>
    <property type="molecule type" value="Genomic_DNA"/>
</dbReference>
<dbReference type="Proteomes" id="UP001176941">
    <property type="component" value="Chromosome 8"/>
</dbReference>
<feature type="region of interest" description="Disordered" evidence="1">
    <location>
        <begin position="1"/>
        <end position="53"/>
    </location>
</feature>
<feature type="compositionally biased region" description="Polar residues" evidence="1">
    <location>
        <begin position="30"/>
        <end position="44"/>
    </location>
</feature>